<comment type="caution">
    <text evidence="3">The sequence shown here is derived from an EMBL/GenBank/DDBJ whole genome shotgun (WGS) entry which is preliminary data.</text>
</comment>
<dbReference type="GO" id="GO:0062129">
    <property type="term" value="C:chitin-based extracellular matrix"/>
    <property type="evidence" value="ECO:0007669"/>
    <property type="project" value="TreeGrafter"/>
</dbReference>
<evidence type="ECO:0000313" key="4">
    <source>
        <dbReference type="Proteomes" id="UP001381693"/>
    </source>
</evidence>
<dbReference type="GO" id="GO:0008010">
    <property type="term" value="F:structural constituent of chitin-based larval cuticle"/>
    <property type="evidence" value="ECO:0007669"/>
    <property type="project" value="TreeGrafter"/>
</dbReference>
<dbReference type="EMBL" id="JAXCGZ010002133">
    <property type="protein sequence ID" value="KAK7084350.1"/>
    <property type="molecule type" value="Genomic_DNA"/>
</dbReference>
<dbReference type="InterPro" id="IPR000618">
    <property type="entry name" value="Insect_cuticle"/>
</dbReference>
<dbReference type="Pfam" id="PF00379">
    <property type="entry name" value="Chitin_bind_4"/>
    <property type="match status" value="1"/>
</dbReference>
<dbReference type="InterPro" id="IPR050468">
    <property type="entry name" value="Cuticle_Struct_Prot"/>
</dbReference>
<keyword evidence="4" id="KW-1185">Reference proteome</keyword>
<evidence type="ECO:0000256" key="2">
    <source>
        <dbReference type="PROSITE-ProRule" id="PRU00497"/>
    </source>
</evidence>
<dbReference type="PROSITE" id="PS51155">
    <property type="entry name" value="CHIT_BIND_RR_2"/>
    <property type="match status" value="1"/>
</dbReference>
<name>A0AAN8XU82_HALRR</name>
<proteinExistence type="predicted"/>
<dbReference type="PANTHER" id="PTHR10380">
    <property type="entry name" value="CUTICLE PROTEIN"/>
    <property type="match status" value="1"/>
</dbReference>
<dbReference type="InterPro" id="IPR031311">
    <property type="entry name" value="CHIT_BIND_RR_consensus"/>
</dbReference>
<evidence type="ECO:0000256" key="1">
    <source>
        <dbReference type="ARBA" id="ARBA00022460"/>
    </source>
</evidence>
<evidence type="ECO:0008006" key="5">
    <source>
        <dbReference type="Google" id="ProtNLM"/>
    </source>
</evidence>
<keyword evidence="1 2" id="KW-0193">Cuticle</keyword>
<dbReference type="Proteomes" id="UP001381693">
    <property type="component" value="Unassembled WGS sequence"/>
</dbReference>
<organism evidence="3 4">
    <name type="scientific">Halocaridina rubra</name>
    <name type="common">Hawaiian red shrimp</name>
    <dbReference type="NCBI Taxonomy" id="373956"/>
    <lineage>
        <taxon>Eukaryota</taxon>
        <taxon>Metazoa</taxon>
        <taxon>Ecdysozoa</taxon>
        <taxon>Arthropoda</taxon>
        <taxon>Crustacea</taxon>
        <taxon>Multicrustacea</taxon>
        <taxon>Malacostraca</taxon>
        <taxon>Eumalacostraca</taxon>
        <taxon>Eucarida</taxon>
        <taxon>Decapoda</taxon>
        <taxon>Pleocyemata</taxon>
        <taxon>Caridea</taxon>
        <taxon>Atyoidea</taxon>
        <taxon>Atyidae</taxon>
        <taxon>Halocaridina</taxon>
    </lineage>
</organism>
<dbReference type="PANTHER" id="PTHR10380:SF196">
    <property type="entry name" value="CUTICULAR PROTEIN 72EA"/>
    <property type="match status" value="1"/>
</dbReference>
<gene>
    <name evidence="3" type="ORF">SK128_016381</name>
</gene>
<protein>
    <recommendedName>
        <fullName evidence="5">Cuticle protein</fullName>
    </recommendedName>
</protein>
<accession>A0AAN8XU82</accession>
<evidence type="ECO:0000313" key="3">
    <source>
        <dbReference type="EMBL" id="KAK7084350.1"/>
    </source>
</evidence>
<sequence>MTLKDSRYIRQIHAHPYQTAPFGWVNMNALTVLSVAALAACSSGQIVGYPGLFGYPGLLPAASPITFKAAETPITLKTTPITLNAVAPTPLSYSFAPVAAVAPVAPVQTQYHAQSELGEYAFGFAGGPSSRDETRDAFGVVRGSYNYIDSEGKIQTQHYVADALGFRVAGTNLPVAPEAPVAEPLALPGPLPEPVQDTPEVAEARAAFKIAFDEAAAAAAAATPETARSRRKRAIIPSPLRFSYGFSSPLTYNYPAVVRASPLQYTATAASPAFATYAHGLPVAAPVPVTTYSAVAAAPRDAELLSVTNNPGHAVSYRVY</sequence>
<dbReference type="AlphaFoldDB" id="A0AAN8XU82"/>
<reference evidence="3 4" key="1">
    <citation type="submission" date="2023-11" db="EMBL/GenBank/DDBJ databases">
        <title>Halocaridina rubra genome assembly.</title>
        <authorList>
            <person name="Smith C."/>
        </authorList>
    </citation>
    <scope>NUCLEOTIDE SEQUENCE [LARGE SCALE GENOMIC DNA]</scope>
    <source>
        <strain evidence="3">EP-1</strain>
        <tissue evidence="3">Whole</tissue>
    </source>
</reference>
<dbReference type="PROSITE" id="PS00233">
    <property type="entry name" value="CHIT_BIND_RR_1"/>
    <property type="match status" value="1"/>
</dbReference>